<evidence type="ECO:0000313" key="6">
    <source>
        <dbReference type="EMBL" id="MPN02909.1"/>
    </source>
</evidence>
<sequence>MNPFSIANAEQEVVAGAHTEFNGKALAVLELAHAIELVALISLFAALIVTPLLAGLWAWLGYIVLSVLLVVLVTVLGSATARLKLNQAFKFYWGWGAAVAVIALVIAVIG</sequence>
<accession>A0A645EP36</accession>
<feature type="transmembrane region" description="Helical" evidence="5">
    <location>
        <begin position="34"/>
        <end position="53"/>
    </location>
</feature>
<comment type="caution">
    <text evidence="6">The sequence shown here is derived from an EMBL/GenBank/DDBJ whole genome shotgun (WGS) entry which is preliminary data.</text>
</comment>
<evidence type="ECO:0000256" key="1">
    <source>
        <dbReference type="ARBA" id="ARBA00004141"/>
    </source>
</evidence>
<dbReference type="PANTHER" id="PTHR43359">
    <property type="entry name" value="FORMATE HYDROGENLYASE SUBUNIT 4"/>
    <property type="match status" value="1"/>
</dbReference>
<dbReference type="InterPro" id="IPR001694">
    <property type="entry name" value="NADH_UbQ_OxRdtase_su1/FPO"/>
</dbReference>
<gene>
    <name evidence="6" type="ORF">SDC9_150130</name>
</gene>
<reference evidence="6" key="1">
    <citation type="submission" date="2019-08" db="EMBL/GenBank/DDBJ databases">
        <authorList>
            <person name="Kucharzyk K."/>
            <person name="Murdoch R.W."/>
            <person name="Higgins S."/>
            <person name="Loffler F."/>
        </authorList>
    </citation>
    <scope>NUCLEOTIDE SEQUENCE</scope>
</reference>
<keyword evidence="4 5" id="KW-0472">Membrane</keyword>
<evidence type="ECO:0000256" key="2">
    <source>
        <dbReference type="ARBA" id="ARBA00022692"/>
    </source>
</evidence>
<keyword evidence="2 5" id="KW-0812">Transmembrane</keyword>
<dbReference type="GO" id="GO:0005886">
    <property type="term" value="C:plasma membrane"/>
    <property type="evidence" value="ECO:0007669"/>
    <property type="project" value="TreeGrafter"/>
</dbReference>
<dbReference type="PANTHER" id="PTHR43359:SF1">
    <property type="entry name" value="FORMATE HYDROGENLYASE SUBUNIT 4-RELATED"/>
    <property type="match status" value="1"/>
</dbReference>
<keyword evidence="3 5" id="KW-1133">Transmembrane helix</keyword>
<dbReference type="AlphaFoldDB" id="A0A645EP36"/>
<feature type="transmembrane region" description="Helical" evidence="5">
    <location>
        <begin position="59"/>
        <end position="79"/>
    </location>
</feature>
<dbReference type="Pfam" id="PF00146">
    <property type="entry name" value="NADHdh"/>
    <property type="match status" value="1"/>
</dbReference>
<protein>
    <submittedName>
        <fullName evidence="6">Uncharacterized protein</fullName>
    </submittedName>
</protein>
<name>A0A645EP36_9ZZZZ</name>
<feature type="transmembrane region" description="Helical" evidence="5">
    <location>
        <begin position="91"/>
        <end position="109"/>
    </location>
</feature>
<evidence type="ECO:0000256" key="3">
    <source>
        <dbReference type="ARBA" id="ARBA00022989"/>
    </source>
</evidence>
<evidence type="ECO:0000256" key="5">
    <source>
        <dbReference type="SAM" id="Phobius"/>
    </source>
</evidence>
<comment type="subcellular location">
    <subcellularLocation>
        <location evidence="1">Membrane</location>
        <topology evidence="1">Multi-pass membrane protein</topology>
    </subcellularLocation>
</comment>
<proteinExistence type="predicted"/>
<organism evidence="6">
    <name type="scientific">bioreactor metagenome</name>
    <dbReference type="NCBI Taxonomy" id="1076179"/>
    <lineage>
        <taxon>unclassified sequences</taxon>
        <taxon>metagenomes</taxon>
        <taxon>ecological metagenomes</taxon>
    </lineage>
</organism>
<dbReference type="EMBL" id="VSSQ01048865">
    <property type="protein sequence ID" value="MPN02909.1"/>
    <property type="molecule type" value="Genomic_DNA"/>
</dbReference>
<evidence type="ECO:0000256" key="4">
    <source>
        <dbReference type="ARBA" id="ARBA00023136"/>
    </source>
</evidence>
<dbReference type="InterPro" id="IPR052561">
    <property type="entry name" value="ComplexI_Subunit1"/>
</dbReference>